<feature type="domain" description="Transposase IS30-like HTH" evidence="4">
    <location>
        <begin position="5"/>
        <end position="25"/>
    </location>
</feature>
<evidence type="ECO:0000256" key="2">
    <source>
        <dbReference type="ARBA" id="ARBA00023163"/>
    </source>
</evidence>
<evidence type="ECO:0000259" key="4">
    <source>
        <dbReference type="Pfam" id="PF13936"/>
    </source>
</evidence>
<dbReference type="InterPro" id="IPR016032">
    <property type="entry name" value="Sig_transdc_resp-reg_C-effctor"/>
</dbReference>
<dbReference type="GO" id="GO:0003677">
    <property type="term" value="F:DNA binding"/>
    <property type="evidence" value="ECO:0007669"/>
    <property type="project" value="InterPro"/>
</dbReference>
<dbReference type="Gene3D" id="1.10.10.60">
    <property type="entry name" value="Homeodomain-like"/>
    <property type="match status" value="1"/>
</dbReference>
<evidence type="ECO:0000256" key="1">
    <source>
        <dbReference type="ARBA" id="ARBA00023015"/>
    </source>
</evidence>
<sequence>MTRLGLSLRQIAKNLGRSPSTISRERRNASGKMSYQSEKAHEMAQAGEAHRNQRRKCLQ</sequence>
<protein>
    <recommendedName>
        <fullName evidence="4">Transposase IS30-like HTH domain-containing protein</fullName>
    </recommendedName>
</protein>
<reference evidence="5 6" key="1">
    <citation type="submission" date="2017-07" db="EMBL/GenBank/DDBJ databases">
        <title>Isolation and whole genome analysis of endospore-forming bacteria from heroin.</title>
        <authorList>
            <person name="Kalinowski J."/>
            <person name="Ahrens B."/>
            <person name="Al-Dilaimi A."/>
            <person name="Winkler A."/>
            <person name="Wibberg D."/>
            <person name="Schleenbecker U."/>
            <person name="Ruckert C."/>
            <person name="Wolfel R."/>
            <person name="Grass G."/>
        </authorList>
    </citation>
    <scope>NUCLEOTIDE SEQUENCE [LARGE SCALE GENOMIC DNA]</scope>
    <source>
        <strain evidence="5 6">7539</strain>
    </source>
</reference>
<evidence type="ECO:0000256" key="3">
    <source>
        <dbReference type="SAM" id="MobiDB-lite"/>
    </source>
</evidence>
<keyword evidence="2" id="KW-0804">Transcription</keyword>
<dbReference type="SUPFAM" id="SSF46894">
    <property type="entry name" value="C-terminal effector domain of the bipartite response regulators"/>
    <property type="match status" value="1"/>
</dbReference>
<dbReference type="Pfam" id="PF13936">
    <property type="entry name" value="HTH_38"/>
    <property type="match status" value="1"/>
</dbReference>
<dbReference type="InterPro" id="IPR025246">
    <property type="entry name" value="IS30-like_HTH"/>
</dbReference>
<evidence type="ECO:0000313" key="5">
    <source>
        <dbReference type="EMBL" id="PAE87609.1"/>
    </source>
</evidence>
<organism evidence="5 6">
    <name type="scientific">Shouchella clausii</name>
    <name type="common">Alkalihalobacillus clausii</name>
    <dbReference type="NCBI Taxonomy" id="79880"/>
    <lineage>
        <taxon>Bacteria</taxon>
        <taxon>Bacillati</taxon>
        <taxon>Bacillota</taxon>
        <taxon>Bacilli</taxon>
        <taxon>Bacillales</taxon>
        <taxon>Bacillaceae</taxon>
        <taxon>Shouchella</taxon>
    </lineage>
</organism>
<gene>
    <name evidence="5" type="ORF">CHH72_18000</name>
</gene>
<dbReference type="EMBL" id="NPCC01000033">
    <property type="protein sequence ID" value="PAE87609.1"/>
    <property type="molecule type" value="Genomic_DNA"/>
</dbReference>
<evidence type="ECO:0000313" key="6">
    <source>
        <dbReference type="Proteomes" id="UP000216207"/>
    </source>
</evidence>
<proteinExistence type="predicted"/>
<comment type="caution">
    <text evidence="5">The sequence shown here is derived from an EMBL/GenBank/DDBJ whole genome shotgun (WGS) entry which is preliminary data.</text>
</comment>
<accession>A0A268NWJ8</accession>
<dbReference type="AlphaFoldDB" id="A0A268NWJ8"/>
<name>A0A268NWJ8_SHOCL</name>
<feature type="region of interest" description="Disordered" evidence="3">
    <location>
        <begin position="1"/>
        <end position="59"/>
    </location>
</feature>
<dbReference type="Proteomes" id="UP000216207">
    <property type="component" value="Unassembled WGS sequence"/>
</dbReference>
<keyword evidence="1" id="KW-0805">Transcription regulation</keyword>
<dbReference type="GO" id="GO:0006355">
    <property type="term" value="P:regulation of DNA-templated transcription"/>
    <property type="evidence" value="ECO:0007669"/>
    <property type="project" value="InterPro"/>
</dbReference>